<dbReference type="EMBL" id="CP010951">
    <property type="protein sequence ID" value="AMO25474.1"/>
    <property type="molecule type" value="Genomic_DNA"/>
</dbReference>
<accession>A0A127JZV4</accession>
<sequence length="768" mass="82899">MLAIGGLSAAALVACGGGGSDTPAVAVEPPVAATISVLSGPAKYVSGGDARIEIKLATADHANLELRLNGVPVTPKLVAGDNRLEGVINGLKNGDNVLEAFHKTRGVMTALTLANYPITGPIYSGPQQQPFVCTTTQGAVGKQPLVESASAPGFPVFDTAGNKIGYSQTCSIETFVTYWYRSTANSWKVLPSDGSTPADLAKTTMEDGRQVDFIVRQERGSINRFLYSFAMLVPRGENPASPNLSLWNGKLQYWFQGGVAIGHSQGSLHSGSMNPDILGKGHAIVHSSGNNTSTHYNMQVAAETAMMTKERFVERYGRPLYTYGLGGSGGAIQQYLLAQNQPGILDAALPVQSYPDMVTQTIHVGDCELLEHYMDVTDKTNAKWRVTKNRTWLVGMNAEDSVVDPLAAAKTQLGYSTAPGSSECVKAWRGLTPLAMNPWYGQASNQQLYEPQSDIAAIRWTHYDDLRNIYGVDATGAARPTWDNVGVQYGLKSMKEGKITPDEFLDVNFRVGGWKHPSQMVQEGFPFLGSLSAQNFDPWSRRNMNLSPSADAPAPRTAGDPIAMRAAHTSGMVFSGQIPLPTIDHRQYMERELDMHNVHQSFAVRKRVMQKMGNSDHLVIWFTDTVPGTPKASQSFEAIAVMDEWMANIRANPTRTVAQNRPARAVDSCFDVTGKLMHSGPDVWDGIINDKPKGACTLAFPMFSTSRVVAGAPLEGGIYKCALKSVDAALADGSYAPWMPNAAAVAKLKQVFPDGVCDYSKPDQARPS</sequence>
<keyword evidence="3" id="KW-1185">Reference proteome</keyword>
<evidence type="ECO:0000313" key="2">
    <source>
        <dbReference type="EMBL" id="AMO25474.1"/>
    </source>
</evidence>
<dbReference type="Pfam" id="PF19878">
    <property type="entry name" value="DUF6351"/>
    <property type="match status" value="1"/>
</dbReference>
<dbReference type="InterPro" id="IPR045556">
    <property type="entry name" value="DUF6351"/>
</dbReference>
<organism evidence="2 3">
    <name type="scientific">Ramlibacter tataouinensis</name>
    <dbReference type="NCBI Taxonomy" id="94132"/>
    <lineage>
        <taxon>Bacteria</taxon>
        <taxon>Pseudomonadati</taxon>
        <taxon>Pseudomonadota</taxon>
        <taxon>Betaproteobacteria</taxon>
        <taxon>Burkholderiales</taxon>
        <taxon>Comamonadaceae</taxon>
        <taxon>Ramlibacter</taxon>
    </lineage>
</organism>
<feature type="domain" description="DUF6351" evidence="1">
    <location>
        <begin position="35"/>
        <end position="765"/>
    </location>
</feature>
<evidence type="ECO:0000259" key="1">
    <source>
        <dbReference type="Pfam" id="PF19878"/>
    </source>
</evidence>
<dbReference type="AlphaFoldDB" id="A0A127JZV4"/>
<reference evidence="2 3" key="1">
    <citation type="journal article" date="2014" name="Int. J. Syst. Evol. Microbiol.">
        <title>Ramlibacter solisilvae sp. nov., isolated from forest soil, and emended description of the genus Ramlibacter.</title>
        <authorList>
            <person name="Lee H.J."/>
            <person name="Lee S.H."/>
            <person name="Lee S.S."/>
            <person name="Lee J.S."/>
            <person name="Kim Y."/>
            <person name="Kim S.C."/>
            <person name="Jeon C.O."/>
        </authorList>
    </citation>
    <scope>NUCLEOTIDE SEQUENCE [LARGE SCALE GENOMIC DNA]</scope>
    <source>
        <strain evidence="2 3">5-10</strain>
    </source>
</reference>
<proteinExistence type="predicted"/>
<dbReference type="Proteomes" id="UP000070433">
    <property type="component" value="Chromosome"/>
</dbReference>
<dbReference type="PATRIC" id="fig|94132.3.peg.3080"/>
<gene>
    <name evidence="2" type="ORF">UC35_15105</name>
</gene>
<evidence type="ECO:0000313" key="3">
    <source>
        <dbReference type="Proteomes" id="UP000070433"/>
    </source>
</evidence>
<name>A0A127JZV4_9BURK</name>
<protein>
    <recommendedName>
        <fullName evidence="1">DUF6351 domain-containing protein</fullName>
    </recommendedName>
</protein>